<dbReference type="RefSeq" id="WP_114344798.1">
    <property type="nucleotide sequence ID" value="NZ_QFWQ01000008.1"/>
</dbReference>
<keyword evidence="3" id="KW-1185">Reference proteome</keyword>
<organism evidence="2 3">
    <name type="scientific">Rhodanobacter denitrificans</name>
    <dbReference type="NCBI Taxonomy" id="666685"/>
    <lineage>
        <taxon>Bacteria</taxon>
        <taxon>Pseudomonadati</taxon>
        <taxon>Pseudomonadota</taxon>
        <taxon>Gammaproteobacteria</taxon>
        <taxon>Lysobacterales</taxon>
        <taxon>Rhodanobacteraceae</taxon>
        <taxon>Rhodanobacter</taxon>
    </lineage>
</organism>
<dbReference type="AlphaFoldDB" id="A0A368KB40"/>
<dbReference type="OrthoDB" id="5949224at2"/>
<gene>
    <name evidence="2" type="ORF">DEO45_13950</name>
</gene>
<proteinExistence type="predicted"/>
<feature type="transmembrane region" description="Helical" evidence="1">
    <location>
        <begin position="79"/>
        <end position="99"/>
    </location>
</feature>
<reference evidence="2 3" key="1">
    <citation type="submission" date="2018-05" db="EMBL/GenBank/DDBJ databases">
        <title>Draft genome sequence of Rhodanobacter denitrificans Yn1 isolated from gold copper mine.</title>
        <authorList>
            <person name="Yang N."/>
            <person name="Mazhar H.S."/>
            <person name="Rensing C."/>
        </authorList>
    </citation>
    <scope>NUCLEOTIDE SEQUENCE [LARGE SCALE GENOMIC DNA]</scope>
    <source>
        <strain evidence="2 3">Yn1</strain>
    </source>
</reference>
<comment type="caution">
    <text evidence="2">The sequence shown here is derived from an EMBL/GenBank/DDBJ whole genome shotgun (WGS) entry which is preliminary data.</text>
</comment>
<evidence type="ECO:0000313" key="3">
    <source>
        <dbReference type="Proteomes" id="UP000252387"/>
    </source>
</evidence>
<dbReference type="EMBL" id="QFWQ01000008">
    <property type="protein sequence ID" value="RCS29159.1"/>
    <property type="molecule type" value="Genomic_DNA"/>
</dbReference>
<evidence type="ECO:0000256" key="1">
    <source>
        <dbReference type="SAM" id="Phobius"/>
    </source>
</evidence>
<accession>A0A368KB40</accession>
<evidence type="ECO:0000313" key="2">
    <source>
        <dbReference type="EMBL" id="RCS29159.1"/>
    </source>
</evidence>
<keyword evidence="1" id="KW-1133">Transmembrane helix</keyword>
<protein>
    <submittedName>
        <fullName evidence="2">Uncharacterized protein</fullName>
    </submittedName>
</protein>
<dbReference type="Proteomes" id="UP000252387">
    <property type="component" value="Unassembled WGS sequence"/>
</dbReference>
<sequence>MARRRGPPWRAVLSRAAWLVVLAALPWWLGLPGLLALAASVVLLQYRLAEAHAALIRRGLNWGLPGVLFALQRALGGDAFAWGTALLGALAGYTLLAGLEAWLDRDMRRAPAAAPSAEWPELAMAPIGPPAEIIELQPVQWLAGAGELLDPLGGRVVYRANCYRFAAGNRIDDVGPQATFSPCGRWFVARLRRDRGVLLWDRRRERQHWLRGWQLVGWHRGRPWLARREGDMPLALSAVLGEDDVEDA</sequence>
<keyword evidence="1" id="KW-0472">Membrane</keyword>
<name>A0A368KB40_9GAMM</name>
<keyword evidence="1" id="KW-0812">Transmembrane</keyword>